<evidence type="ECO:0000313" key="2">
    <source>
        <dbReference type="Proteomes" id="UP000006735"/>
    </source>
</evidence>
<dbReference type="EMBL" id="AE013598">
    <property type="protein sequence ID" value="AAW75999.1"/>
    <property type="molecule type" value="Genomic_DNA"/>
</dbReference>
<dbReference type="AlphaFoldDB" id="Q5GZ72"/>
<gene>
    <name evidence="1" type="ordered locus">XOO2745</name>
</gene>
<dbReference type="InterPro" id="IPR012337">
    <property type="entry name" value="RNaseH-like_sf"/>
</dbReference>
<dbReference type="HOGENOM" id="CLU_3223936_0_0_6"/>
<proteinExistence type="predicted"/>
<protein>
    <submittedName>
        <fullName evidence="1">Uncharacterized protein</fullName>
    </submittedName>
</protein>
<dbReference type="InterPro" id="IPR036397">
    <property type="entry name" value="RNaseH_sf"/>
</dbReference>
<sequence>MDNGSEFAGRVMDWWVYENGVELDFSRRGTPTDNALVETAYRGG</sequence>
<organism evidence="1 2">
    <name type="scientific">Xanthomonas oryzae pv. oryzae (strain KACC10331 / KXO85)</name>
    <dbReference type="NCBI Taxonomy" id="291331"/>
    <lineage>
        <taxon>Bacteria</taxon>
        <taxon>Pseudomonadati</taxon>
        <taxon>Pseudomonadota</taxon>
        <taxon>Gammaproteobacteria</taxon>
        <taxon>Lysobacterales</taxon>
        <taxon>Lysobacteraceae</taxon>
        <taxon>Xanthomonas</taxon>
    </lineage>
</organism>
<name>Q5GZ72_XANOR</name>
<dbReference type="KEGG" id="xoo:XOO2745"/>
<evidence type="ECO:0000313" key="1">
    <source>
        <dbReference type="EMBL" id="AAW75999.1"/>
    </source>
</evidence>
<dbReference type="SUPFAM" id="SSF53098">
    <property type="entry name" value="Ribonuclease H-like"/>
    <property type="match status" value="1"/>
</dbReference>
<keyword evidence="2" id="KW-1185">Reference proteome</keyword>
<dbReference type="GO" id="GO:0003676">
    <property type="term" value="F:nucleic acid binding"/>
    <property type="evidence" value="ECO:0007669"/>
    <property type="project" value="InterPro"/>
</dbReference>
<dbReference type="Proteomes" id="UP000006735">
    <property type="component" value="Chromosome"/>
</dbReference>
<dbReference type="Gene3D" id="3.30.420.10">
    <property type="entry name" value="Ribonuclease H-like superfamily/Ribonuclease H"/>
    <property type="match status" value="1"/>
</dbReference>
<accession>Q5GZ72</accession>
<reference evidence="1 2" key="1">
    <citation type="journal article" date="2005" name="Nucleic Acids Res.">
        <title>The genome sequence of Xanthomonas oryzae pathovar oryzae KACC10331, the bacterial blight pathogen of rice.</title>
        <authorList>
            <person name="Lee B.M."/>
            <person name="Park Y.J."/>
            <person name="Park D.S."/>
            <person name="Kang H.W."/>
            <person name="Kim J.G."/>
            <person name="Song E.S."/>
            <person name="Park I.C."/>
            <person name="Yoon U.H."/>
            <person name="Hahn J.H."/>
            <person name="Koo B.S."/>
            <person name="Lee G.B."/>
            <person name="Kim H."/>
            <person name="Park H.S."/>
            <person name="Yoon K.O."/>
            <person name="Kim J.H."/>
            <person name="Jung C.H."/>
            <person name="Koh N.H."/>
            <person name="Seo J.S."/>
            <person name="Go S.J."/>
        </authorList>
    </citation>
    <scope>NUCLEOTIDE SEQUENCE [LARGE SCALE GENOMIC DNA]</scope>
    <source>
        <strain evidence="2">KACC10331 / KXO85</strain>
    </source>
</reference>